<dbReference type="InterPro" id="IPR050232">
    <property type="entry name" value="FBL13/AtMIF1-like"/>
</dbReference>
<feature type="domain" description="F-box" evidence="1">
    <location>
        <begin position="30"/>
        <end position="66"/>
    </location>
</feature>
<dbReference type="Gene3D" id="1.20.1280.50">
    <property type="match status" value="1"/>
</dbReference>
<dbReference type="SMART" id="SM00579">
    <property type="entry name" value="FBD"/>
    <property type="match status" value="1"/>
</dbReference>
<dbReference type="Pfam" id="PF08387">
    <property type="entry name" value="FBD"/>
    <property type="match status" value="1"/>
</dbReference>
<organism evidence="2 3">
    <name type="scientific">Camelina sativa</name>
    <name type="common">False flax</name>
    <name type="synonym">Myagrum sativum</name>
    <dbReference type="NCBI Taxonomy" id="90675"/>
    <lineage>
        <taxon>Eukaryota</taxon>
        <taxon>Viridiplantae</taxon>
        <taxon>Streptophyta</taxon>
        <taxon>Embryophyta</taxon>
        <taxon>Tracheophyta</taxon>
        <taxon>Spermatophyta</taxon>
        <taxon>Magnoliopsida</taxon>
        <taxon>eudicotyledons</taxon>
        <taxon>Gunneridae</taxon>
        <taxon>Pentapetalae</taxon>
        <taxon>rosids</taxon>
        <taxon>malvids</taxon>
        <taxon>Brassicales</taxon>
        <taxon>Brassicaceae</taxon>
        <taxon>Camelineae</taxon>
        <taxon>Camelina</taxon>
    </lineage>
</organism>
<reference evidence="3" key="2">
    <citation type="submission" date="2025-08" db="UniProtKB">
        <authorList>
            <consortium name="RefSeq"/>
        </authorList>
    </citation>
    <scope>IDENTIFICATION</scope>
    <source>
        <tissue evidence="3">Leaf</tissue>
    </source>
</reference>
<dbReference type="InterPro" id="IPR055411">
    <property type="entry name" value="LRR_FXL15/At3g58940/PEG3-like"/>
</dbReference>
<evidence type="ECO:0000259" key="1">
    <source>
        <dbReference type="PROSITE" id="PS50181"/>
    </source>
</evidence>
<dbReference type="Gene3D" id="3.80.10.10">
    <property type="entry name" value="Ribonuclease Inhibitor"/>
    <property type="match status" value="1"/>
</dbReference>
<evidence type="ECO:0000313" key="3">
    <source>
        <dbReference type="RefSeq" id="XP_010503847.2"/>
    </source>
</evidence>
<sequence>YDSTGNELGKAKRVMEQGGESSKRLGFVSQDGINELPDALLLKILSSLPTKTVIATSVLSKRWRSLWKLVPRLEFVSYGNRNIYKFAENVSKSLLSHEAPILESLHLKVGDQIDNVYIGVWATIAFSRHVREFVLDLSFHHHGQSVRLPSSLFCFDTLETLKLMNYVILDVPSPVSMKSLRTLHLRYVVYEGDESVRNLFSSCPNLEHLVVHRGDCNDSVMRFTIDAPSLKKLSLYDSDSAEKNRGYVIKAPCLRYLEIENSKGYEYFLIDNASELVEASIRNVSDIVNEEILGSVKSVKRLSLDLSPLKIACPTEVMYYQLVYLEMCTNKLEWWNLLTLMLDSSPKLRVLKLIDHCTSTRQHNVEFDKQYTDQGKWNQPKYVPECLLSLLETLVWRNCNWGREEEKEVATYILSNATQLKKATFSTDPIESKRLCKLARRRRMRNELDGVVRASGSCHLVFEFE</sequence>
<dbReference type="PANTHER" id="PTHR31900">
    <property type="entry name" value="F-BOX/RNI SUPERFAMILY PROTEIN-RELATED"/>
    <property type="match status" value="1"/>
</dbReference>
<dbReference type="GeneID" id="104780988"/>
<gene>
    <name evidence="3" type="primary">LOC104780988</name>
</gene>
<dbReference type="PANTHER" id="PTHR31900:SF34">
    <property type="entry name" value="EMB|CAB62440.1-RELATED"/>
    <property type="match status" value="1"/>
</dbReference>
<dbReference type="InterPro" id="IPR006566">
    <property type="entry name" value="FBD"/>
</dbReference>
<dbReference type="InterPro" id="IPR053781">
    <property type="entry name" value="F-box_AtFBL13-like"/>
</dbReference>
<accession>A0ABM0YP31</accession>
<dbReference type="SUPFAM" id="SSF81383">
    <property type="entry name" value="F-box domain"/>
    <property type="match status" value="1"/>
</dbReference>
<dbReference type="RefSeq" id="XP_010503847.2">
    <property type="nucleotide sequence ID" value="XM_010505545.2"/>
</dbReference>
<dbReference type="InterPro" id="IPR001810">
    <property type="entry name" value="F-box_dom"/>
</dbReference>
<dbReference type="PROSITE" id="PS50181">
    <property type="entry name" value="FBOX"/>
    <property type="match status" value="1"/>
</dbReference>
<feature type="non-terminal residue" evidence="3">
    <location>
        <position position="1"/>
    </location>
</feature>
<evidence type="ECO:0000313" key="2">
    <source>
        <dbReference type="Proteomes" id="UP000694864"/>
    </source>
</evidence>
<dbReference type="InterPro" id="IPR032675">
    <property type="entry name" value="LRR_dom_sf"/>
</dbReference>
<name>A0ABM0YP31_CAMSA</name>
<dbReference type="SMART" id="SM00256">
    <property type="entry name" value="FBOX"/>
    <property type="match status" value="1"/>
</dbReference>
<dbReference type="Proteomes" id="UP000694864">
    <property type="component" value="Chromosome 4"/>
</dbReference>
<dbReference type="SUPFAM" id="SSF52047">
    <property type="entry name" value="RNI-like"/>
    <property type="match status" value="1"/>
</dbReference>
<dbReference type="Pfam" id="PF24758">
    <property type="entry name" value="LRR_At5g56370"/>
    <property type="match status" value="1"/>
</dbReference>
<reference evidence="2" key="1">
    <citation type="journal article" date="2014" name="Nat. Commun.">
        <title>The emerging biofuel crop Camelina sativa retains a highly undifferentiated hexaploid genome structure.</title>
        <authorList>
            <person name="Kagale S."/>
            <person name="Koh C."/>
            <person name="Nixon J."/>
            <person name="Bollina V."/>
            <person name="Clarke W.E."/>
            <person name="Tuteja R."/>
            <person name="Spillane C."/>
            <person name="Robinson S.J."/>
            <person name="Links M.G."/>
            <person name="Clarke C."/>
            <person name="Higgins E.E."/>
            <person name="Huebert T."/>
            <person name="Sharpe A.G."/>
            <person name="Parkin I.A."/>
        </authorList>
    </citation>
    <scope>NUCLEOTIDE SEQUENCE [LARGE SCALE GENOMIC DNA]</scope>
    <source>
        <strain evidence="2">cv. DH55</strain>
    </source>
</reference>
<keyword evidence="2" id="KW-1185">Reference proteome</keyword>
<proteinExistence type="predicted"/>
<dbReference type="InterPro" id="IPR036047">
    <property type="entry name" value="F-box-like_dom_sf"/>
</dbReference>
<protein>
    <submittedName>
        <fullName evidence="3">F-box/FBD/LRR-repeat protein At3g51530-like</fullName>
    </submittedName>
</protein>
<dbReference type="Pfam" id="PF00646">
    <property type="entry name" value="F-box"/>
    <property type="match status" value="1"/>
</dbReference>
<dbReference type="CDD" id="cd22160">
    <property type="entry name" value="F-box_AtFBL13-like"/>
    <property type="match status" value="1"/>
</dbReference>